<dbReference type="KEGG" id="proe:H9L23_15045"/>
<sequence length="170" mass="18553">MKIFFLSLCFLISNLFLNSVKAQEFINYQVKVVSDSLPVVKGTLEKISPEGVAVNDGYGNYIMLRAKNIISIRLKKKGINTGKGFLIGTLAGAAIGSLAFTDSNNASGNEQLVTFLAATTLGAAVGTTYGLIAELKAKKMFLNINKDVKLFATEYKKLEIYSKAHYIDKR</sequence>
<feature type="chain" id="PRO_5028818587" description="Glycine zipper family protein" evidence="2">
    <location>
        <begin position="23"/>
        <end position="170"/>
    </location>
</feature>
<keyword evidence="2" id="KW-0732">Signal</keyword>
<feature type="transmembrane region" description="Helical" evidence="1">
    <location>
        <begin position="84"/>
        <end position="100"/>
    </location>
</feature>
<dbReference type="RefSeq" id="WP_187591183.1">
    <property type="nucleotide sequence ID" value="NZ_CP060723.1"/>
</dbReference>
<evidence type="ECO:0008006" key="5">
    <source>
        <dbReference type="Google" id="ProtNLM"/>
    </source>
</evidence>
<name>A0A7G9QAT5_9SPHI</name>
<dbReference type="Proteomes" id="UP000515806">
    <property type="component" value="Chromosome"/>
</dbReference>
<evidence type="ECO:0000256" key="1">
    <source>
        <dbReference type="SAM" id="Phobius"/>
    </source>
</evidence>
<organism evidence="3 4">
    <name type="scientific">Pedobacter roseus</name>
    <dbReference type="NCBI Taxonomy" id="336820"/>
    <lineage>
        <taxon>Bacteria</taxon>
        <taxon>Pseudomonadati</taxon>
        <taxon>Bacteroidota</taxon>
        <taxon>Sphingobacteriia</taxon>
        <taxon>Sphingobacteriales</taxon>
        <taxon>Sphingobacteriaceae</taxon>
        <taxon>Pedobacter</taxon>
    </lineage>
</organism>
<gene>
    <name evidence="3" type="ORF">H9L23_15045</name>
</gene>
<feature type="transmembrane region" description="Helical" evidence="1">
    <location>
        <begin position="112"/>
        <end position="132"/>
    </location>
</feature>
<proteinExistence type="predicted"/>
<dbReference type="AlphaFoldDB" id="A0A7G9QAT5"/>
<protein>
    <recommendedName>
        <fullName evidence="5">Glycine zipper family protein</fullName>
    </recommendedName>
</protein>
<evidence type="ECO:0000313" key="4">
    <source>
        <dbReference type="Proteomes" id="UP000515806"/>
    </source>
</evidence>
<reference evidence="3 4" key="1">
    <citation type="submission" date="2020-08" db="EMBL/GenBank/DDBJ databases">
        <title>Genome sequence of Pedobacter roseus KACC 11594T.</title>
        <authorList>
            <person name="Hyun D.-W."/>
            <person name="Bae J.-W."/>
        </authorList>
    </citation>
    <scope>NUCLEOTIDE SEQUENCE [LARGE SCALE GENOMIC DNA]</scope>
    <source>
        <strain evidence="3 4">KACC 11594</strain>
    </source>
</reference>
<keyword evidence="1" id="KW-0472">Membrane</keyword>
<accession>A0A7G9QAT5</accession>
<keyword evidence="1" id="KW-1133">Transmembrane helix</keyword>
<feature type="signal peptide" evidence="2">
    <location>
        <begin position="1"/>
        <end position="22"/>
    </location>
</feature>
<dbReference type="EMBL" id="CP060723">
    <property type="protein sequence ID" value="QNN40460.1"/>
    <property type="molecule type" value="Genomic_DNA"/>
</dbReference>
<evidence type="ECO:0000256" key="2">
    <source>
        <dbReference type="SAM" id="SignalP"/>
    </source>
</evidence>
<evidence type="ECO:0000313" key="3">
    <source>
        <dbReference type="EMBL" id="QNN40460.1"/>
    </source>
</evidence>
<keyword evidence="1" id="KW-0812">Transmembrane</keyword>
<keyword evidence="4" id="KW-1185">Reference proteome</keyword>